<evidence type="ECO:0000256" key="3">
    <source>
        <dbReference type="ARBA" id="ARBA00022989"/>
    </source>
</evidence>
<feature type="transmembrane region" description="Helical" evidence="5">
    <location>
        <begin position="6"/>
        <end position="25"/>
    </location>
</feature>
<evidence type="ECO:0000256" key="2">
    <source>
        <dbReference type="ARBA" id="ARBA00022692"/>
    </source>
</evidence>
<dbReference type="AlphaFoldDB" id="A0A0A1T7B8"/>
<feature type="transmembrane region" description="Helical" evidence="5">
    <location>
        <begin position="224"/>
        <end position="247"/>
    </location>
</feature>
<dbReference type="InterPro" id="IPR052241">
    <property type="entry name" value="SLC66/Scramblase_ANY1"/>
</dbReference>
<accession>A0A0A1T7B8</accession>
<name>A0A0A1T7B8_9HYPO</name>
<keyword evidence="2 5" id="KW-0812">Transmembrane</keyword>
<keyword evidence="3 5" id="KW-1133">Transmembrane helix</keyword>
<dbReference type="GO" id="GO:0005768">
    <property type="term" value="C:endosome"/>
    <property type="evidence" value="ECO:0007669"/>
    <property type="project" value="TreeGrafter"/>
</dbReference>
<feature type="transmembrane region" description="Helical" evidence="5">
    <location>
        <begin position="37"/>
        <end position="57"/>
    </location>
</feature>
<evidence type="ECO:0000256" key="5">
    <source>
        <dbReference type="SAM" id="Phobius"/>
    </source>
</evidence>
<dbReference type="GO" id="GO:0045332">
    <property type="term" value="P:phospholipid translocation"/>
    <property type="evidence" value="ECO:0007669"/>
    <property type="project" value="TreeGrafter"/>
</dbReference>
<feature type="transmembrane region" description="Helical" evidence="5">
    <location>
        <begin position="69"/>
        <end position="87"/>
    </location>
</feature>
<dbReference type="PANTHER" id="PTHR14856">
    <property type="entry name" value="PQ-LOOP REPEAT-CONTAINING PROTEIN 1-LIKE PROTEIN"/>
    <property type="match status" value="1"/>
</dbReference>
<gene>
    <name evidence="6" type="ORF">VHEMI01373</name>
</gene>
<dbReference type="STRING" id="1531966.A0A0A1T7B8"/>
<evidence type="ECO:0000313" key="6">
    <source>
        <dbReference type="EMBL" id="CEJ81234.1"/>
    </source>
</evidence>
<keyword evidence="7" id="KW-1185">Reference proteome</keyword>
<dbReference type="GO" id="GO:0005829">
    <property type="term" value="C:cytosol"/>
    <property type="evidence" value="ECO:0007669"/>
    <property type="project" value="GOC"/>
</dbReference>
<dbReference type="GO" id="GO:0005802">
    <property type="term" value="C:trans-Golgi network"/>
    <property type="evidence" value="ECO:0007669"/>
    <property type="project" value="TreeGrafter"/>
</dbReference>
<dbReference type="FunFam" id="1.20.1280.290:FF:000005">
    <property type="entry name" value="PQ-loop repeat-containing protein 1"/>
    <property type="match status" value="1"/>
</dbReference>
<evidence type="ECO:0000256" key="1">
    <source>
        <dbReference type="ARBA" id="ARBA00004141"/>
    </source>
</evidence>
<evidence type="ECO:0008006" key="8">
    <source>
        <dbReference type="Google" id="ProtNLM"/>
    </source>
</evidence>
<comment type="subcellular location">
    <subcellularLocation>
        <location evidence="1">Membrane</location>
        <topology evidence="1">Multi-pass membrane protein</topology>
    </subcellularLocation>
</comment>
<evidence type="ECO:0000313" key="7">
    <source>
        <dbReference type="Proteomes" id="UP000039046"/>
    </source>
</evidence>
<evidence type="ECO:0000256" key="4">
    <source>
        <dbReference type="ARBA" id="ARBA00023136"/>
    </source>
</evidence>
<keyword evidence="4 5" id="KW-0472">Membrane</keyword>
<dbReference type="HOGENOM" id="CLU_049047_3_0_1"/>
<dbReference type="GO" id="GO:0016020">
    <property type="term" value="C:membrane"/>
    <property type="evidence" value="ECO:0007669"/>
    <property type="project" value="UniProtKB-SubCell"/>
</dbReference>
<sequence>MSFLTGLVGILAPLFMILSPVLSYGDQAMSMHRARSSAGFSLDIPLIMLVASFFRIFYWPGARFDNALLLQSVIMVGMQVLLLKIGLDNRPAPAARGGDGSQPFSGVSGRRGGLLDSLSDFERPYNFWQWRSPKPYWQFLGYLLLGLCIMQLIMAPMHDLYDLYSNMLGVVGLTVEATLPLPQMLANVQTRSCKGFRVSVLASWLIGDAMKMCWFFTSTTEIPLAFKVCGIFQAACDCFLGFQYFMYETPYYARMMRELGQPETLAMEDRGSWTYAAARQEDEDDKFLNGNK</sequence>
<feature type="transmembrane region" description="Helical" evidence="5">
    <location>
        <begin position="139"/>
        <end position="157"/>
    </location>
</feature>
<proteinExistence type="predicted"/>
<dbReference type="PANTHER" id="PTHR14856:SF9">
    <property type="entry name" value="PQ-LOOP REPEAT-CONTAINING PROTEIN 1"/>
    <property type="match status" value="1"/>
</dbReference>
<organism evidence="6 7">
    <name type="scientific">[Torrubiella] hemipterigena</name>
    <dbReference type="NCBI Taxonomy" id="1531966"/>
    <lineage>
        <taxon>Eukaryota</taxon>
        <taxon>Fungi</taxon>
        <taxon>Dikarya</taxon>
        <taxon>Ascomycota</taxon>
        <taxon>Pezizomycotina</taxon>
        <taxon>Sordariomycetes</taxon>
        <taxon>Hypocreomycetidae</taxon>
        <taxon>Hypocreales</taxon>
        <taxon>Clavicipitaceae</taxon>
        <taxon>Clavicipitaceae incertae sedis</taxon>
        <taxon>'Torrubiella' clade</taxon>
    </lineage>
</organism>
<dbReference type="InterPro" id="IPR006603">
    <property type="entry name" value="PQ-loop_rpt"/>
</dbReference>
<protein>
    <recommendedName>
        <fullName evidence="8">PQ loop repeat protein</fullName>
    </recommendedName>
</protein>
<dbReference type="EMBL" id="CDHN01000001">
    <property type="protein sequence ID" value="CEJ81234.1"/>
    <property type="molecule type" value="Genomic_DNA"/>
</dbReference>
<dbReference type="Proteomes" id="UP000039046">
    <property type="component" value="Unassembled WGS sequence"/>
</dbReference>
<dbReference type="GO" id="GO:0042147">
    <property type="term" value="P:retrograde transport, endosome to Golgi"/>
    <property type="evidence" value="ECO:0007669"/>
    <property type="project" value="TreeGrafter"/>
</dbReference>
<reference evidence="6 7" key="1">
    <citation type="journal article" date="2015" name="Genome Announc.">
        <title>Draft Genome Sequence and Gene Annotation of the Entomopathogenic Fungus Verticillium hemipterigenum.</title>
        <authorList>
            <person name="Horn F."/>
            <person name="Habel A."/>
            <person name="Scharf D.H."/>
            <person name="Dworschak J."/>
            <person name="Brakhage A.A."/>
            <person name="Guthke R."/>
            <person name="Hertweck C."/>
            <person name="Linde J."/>
        </authorList>
    </citation>
    <scope>NUCLEOTIDE SEQUENCE [LARGE SCALE GENOMIC DNA]</scope>
</reference>
<dbReference type="Gene3D" id="1.20.1280.290">
    <property type="match status" value="1"/>
</dbReference>
<dbReference type="Pfam" id="PF04193">
    <property type="entry name" value="PQ-loop"/>
    <property type="match status" value="1"/>
</dbReference>